<keyword evidence="8" id="KW-1185">Reference proteome</keyword>
<reference evidence="9" key="1">
    <citation type="submission" date="2025-08" db="UniProtKB">
        <authorList>
            <consortium name="RefSeq"/>
        </authorList>
    </citation>
    <scope>IDENTIFICATION</scope>
    <source>
        <tissue evidence="9">Thorax and Abdomen</tissue>
    </source>
</reference>
<evidence type="ECO:0000313" key="9">
    <source>
        <dbReference type="RefSeq" id="XP_046599505.1"/>
    </source>
</evidence>
<keyword evidence="3 5" id="KW-1133">Transmembrane helix</keyword>
<evidence type="ECO:0000256" key="3">
    <source>
        <dbReference type="ARBA" id="ARBA00022989"/>
    </source>
</evidence>
<evidence type="ECO:0000256" key="4">
    <source>
        <dbReference type="ARBA" id="ARBA00023136"/>
    </source>
</evidence>
<name>A0ABM3GGU9_NEOLC</name>
<evidence type="ECO:0000256" key="6">
    <source>
        <dbReference type="SAM" id="SignalP"/>
    </source>
</evidence>
<dbReference type="Proteomes" id="UP000829291">
    <property type="component" value="Chromosome 6"/>
</dbReference>
<sequence>MSRGSAAALLLLFLIAATSSVTSNNADPSSAKPIAPVPGGCNMEFETEIAPYQKLTISESSVKVAMQQAASPKFEGLRVPCERNGVLHEMYMMFLPEQDFSSVTYFDAVRAVLTVEGIRENGRKIPSSTSGSKMRRTYSAYPGTGSLYAAIAIIDNDTAAAYVPAFTYACSPLYWTDTCQVLTSSFSKVLCALTLFLGFFATFFGHKWFKTEMFLLGFLSGGIVSYIIVAIFGNYRLAGNIGIPVFVGCLLGFAWLGVWWLYAIPILPIMLATLTLGFIVASIAYFSSPAGDPYLENETSFWLIFTLIVLCVPLILSTVMKSATIVSCVILGSYAVVISIDHYAGSNLKYIVINVIRRATSPGFNLAVVHPPYQFKDICLTLFWATLAIAGFCVQLYQNRGKPPFPPGMSSLQGSRILVTERTPLLVESRIPVVTLRDDDDDDVFYSPDRKWYSGILKAVRGRKESPRHT</sequence>
<feature type="transmembrane region" description="Helical" evidence="5">
    <location>
        <begin position="299"/>
        <end position="316"/>
    </location>
</feature>
<feature type="domain" description="TM7S3/TM198-like" evidence="7">
    <location>
        <begin position="191"/>
        <end position="396"/>
    </location>
</feature>
<dbReference type="PANTHER" id="PTHR15937">
    <property type="entry name" value="TRANSMEMBRANE 7 SUPERFAMILY MEMBER 3"/>
    <property type="match status" value="1"/>
</dbReference>
<protein>
    <submittedName>
        <fullName evidence="9">Transmembrane 7 superfamily member 3 isoform X2</fullName>
    </submittedName>
</protein>
<evidence type="ECO:0000313" key="8">
    <source>
        <dbReference type="Proteomes" id="UP000829291"/>
    </source>
</evidence>
<evidence type="ECO:0000259" key="7">
    <source>
        <dbReference type="Pfam" id="PF13886"/>
    </source>
</evidence>
<feature type="transmembrane region" description="Helical" evidence="5">
    <location>
        <begin position="269"/>
        <end position="287"/>
    </location>
</feature>
<dbReference type="Pfam" id="PF25992">
    <property type="entry name" value="Ig_TM7SF3_N"/>
    <property type="match status" value="1"/>
</dbReference>
<evidence type="ECO:0000256" key="5">
    <source>
        <dbReference type="SAM" id="Phobius"/>
    </source>
</evidence>
<proteinExistence type="predicted"/>
<dbReference type="RefSeq" id="XP_046599505.1">
    <property type="nucleotide sequence ID" value="XM_046743549.1"/>
</dbReference>
<feature type="chain" id="PRO_5047040188" evidence="6">
    <location>
        <begin position="21"/>
        <end position="470"/>
    </location>
</feature>
<feature type="transmembrane region" description="Helical" evidence="5">
    <location>
        <begin position="323"/>
        <end position="340"/>
    </location>
</feature>
<keyword evidence="2 5" id="KW-0812">Transmembrane</keyword>
<keyword evidence="4 5" id="KW-0472">Membrane</keyword>
<dbReference type="GeneID" id="107223573"/>
<feature type="signal peptide" evidence="6">
    <location>
        <begin position="1"/>
        <end position="20"/>
    </location>
</feature>
<evidence type="ECO:0000256" key="2">
    <source>
        <dbReference type="ARBA" id="ARBA00022692"/>
    </source>
</evidence>
<keyword evidence="6" id="KW-0732">Signal</keyword>
<comment type="subcellular location">
    <subcellularLocation>
        <location evidence="1">Membrane</location>
        <topology evidence="1">Multi-pass membrane protein</topology>
    </subcellularLocation>
</comment>
<dbReference type="InterPro" id="IPR042502">
    <property type="entry name" value="TM7SF3"/>
</dbReference>
<dbReference type="PANTHER" id="PTHR15937:SF3">
    <property type="entry name" value="TRANSMEMBRANE 7 SUPERFAMILY MEMBER 3"/>
    <property type="match status" value="1"/>
</dbReference>
<feature type="transmembrane region" description="Helical" evidence="5">
    <location>
        <begin position="213"/>
        <end position="235"/>
    </location>
</feature>
<organism evidence="8 9">
    <name type="scientific">Neodiprion lecontei</name>
    <name type="common">Redheaded pine sawfly</name>
    <dbReference type="NCBI Taxonomy" id="441921"/>
    <lineage>
        <taxon>Eukaryota</taxon>
        <taxon>Metazoa</taxon>
        <taxon>Ecdysozoa</taxon>
        <taxon>Arthropoda</taxon>
        <taxon>Hexapoda</taxon>
        <taxon>Insecta</taxon>
        <taxon>Pterygota</taxon>
        <taxon>Neoptera</taxon>
        <taxon>Endopterygota</taxon>
        <taxon>Hymenoptera</taxon>
        <taxon>Tenthredinoidea</taxon>
        <taxon>Diprionidae</taxon>
        <taxon>Diprioninae</taxon>
        <taxon>Neodiprion</taxon>
    </lineage>
</organism>
<gene>
    <name evidence="9" type="primary">LOC107223573</name>
</gene>
<dbReference type="Pfam" id="PF13886">
    <property type="entry name" value="TM7S3_TM198"/>
    <property type="match status" value="1"/>
</dbReference>
<accession>A0ABM3GGU9</accession>
<feature type="transmembrane region" description="Helical" evidence="5">
    <location>
        <begin position="186"/>
        <end position="206"/>
    </location>
</feature>
<evidence type="ECO:0000256" key="1">
    <source>
        <dbReference type="ARBA" id="ARBA00004141"/>
    </source>
</evidence>
<dbReference type="InterPro" id="IPR025256">
    <property type="entry name" value="TM7S3/TM198-like_dom"/>
</dbReference>
<feature type="transmembrane region" description="Helical" evidence="5">
    <location>
        <begin position="241"/>
        <end position="262"/>
    </location>
</feature>